<feature type="compositionally biased region" description="Basic residues" evidence="1">
    <location>
        <begin position="324"/>
        <end position="333"/>
    </location>
</feature>
<reference evidence="3 4" key="1">
    <citation type="submission" date="2017-08" db="EMBL/GenBank/DDBJ databases">
        <title>Acidophilic green algal genome provides insights into adaptation to an acidic environment.</title>
        <authorList>
            <person name="Hirooka S."/>
            <person name="Hirose Y."/>
            <person name="Kanesaki Y."/>
            <person name="Higuchi S."/>
            <person name="Fujiwara T."/>
            <person name="Onuma R."/>
            <person name="Era A."/>
            <person name="Ohbayashi R."/>
            <person name="Uzuka A."/>
            <person name="Nozaki H."/>
            <person name="Yoshikawa H."/>
            <person name="Miyagishima S.Y."/>
        </authorList>
    </citation>
    <scope>NUCLEOTIDE SEQUENCE [LARGE SCALE GENOMIC DNA]</scope>
    <source>
        <strain evidence="3 4">NIES-2499</strain>
    </source>
</reference>
<keyword evidence="4" id="KW-1185">Reference proteome</keyword>
<feature type="region of interest" description="Disordered" evidence="1">
    <location>
        <begin position="287"/>
        <end position="341"/>
    </location>
</feature>
<accession>A0A250XGK5</accession>
<dbReference type="InterPro" id="IPR029071">
    <property type="entry name" value="Ubiquitin-like_domsf"/>
</dbReference>
<feature type="region of interest" description="Disordered" evidence="1">
    <location>
        <begin position="86"/>
        <end position="176"/>
    </location>
</feature>
<evidence type="ECO:0000256" key="1">
    <source>
        <dbReference type="SAM" id="MobiDB-lite"/>
    </source>
</evidence>
<dbReference type="Proteomes" id="UP000232323">
    <property type="component" value="Unassembled WGS sequence"/>
</dbReference>
<dbReference type="InterPro" id="IPR000626">
    <property type="entry name" value="Ubiquitin-like_dom"/>
</dbReference>
<proteinExistence type="predicted"/>
<feature type="domain" description="Ubiquitin-like" evidence="2">
    <location>
        <begin position="2"/>
        <end position="77"/>
    </location>
</feature>
<dbReference type="EMBL" id="BEGY01000077">
    <property type="protein sequence ID" value="GAX82211.1"/>
    <property type="molecule type" value="Genomic_DNA"/>
</dbReference>
<name>A0A250XGK5_9CHLO</name>
<organism evidence="3 4">
    <name type="scientific">Chlamydomonas eustigma</name>
    <dbReference type="NCBI Taxonomy" id="1157962"/>
    <lineage>
        <taxon>Eukaryota</taxon>
        <taxon>Viridiplantae</taxon>
        <taxon>Chlorophyta</taxon>
        <taxon>core chlorophytes</taxon>
        <taxon>Chlorophyceae</taxon>
        <taxon>CS clade</taxon>
        <taxon>Chlamydomonadales</taxon>
        <taxon>Chlamydomonadaceae</taxon>
        <taxon>Chlamydomonas</taxon>
    </lineage>
</organism>
<dbReference type="SUPFAM" id="SSF54236">
    <property type="entry name" value="Ubiquitin-like"/>
    <property type="match status" value="1"/>
</dbReference>
<sequence length="619" mass="66643">MSSVRVKTLTGSSIDILVDPSTKVVDLKKSLRDSGNAILAKCKLFFSGAILRDDILLNSLDIPAGGFLVAIPMSFEGKQTRQVKALRQKESTVSKSSSIDLEGPSPTSPTGGQVCPGSRLLNSPIKDTRLDTLLPGYSIRPSPVKPGRGSSSSRPAALRENREDHEITVGLPDPNHCTKKPGLSFPDQAPTAADLLQPKLVVQDIVSEPGVVTPDDMSQEGQKGMCEILVLDQAGGDPFDAMLQKDGENRVTEIVDLSASPIKPGKLVRKRGSKAKTAAVVGDVQGGRVQNEEGMDRRRKRGNPRKVQEVPQDDSLEAGATSTKKVRKCKKKTSPVPLKPGMVETASAEDSMIQGHGNDLKTDTLVPISECYTGRPSPELQEDLNLVESLPLPPLLLRLRQALGALTEVHAFLIKRHVLPTWHALSSILRTPSQQHIEKECSISGSAIKDVVQSNGVEVLCCEAGLKLQDVLHLSALLPSVVVLRDRTRPHEDVVKPLLSLSDYPFLEAFDRKSALGSREDNSVEASTRQYIAPFSTELLHTNSTGAEVANVEGMKDAGTTVLAAAEQFQSHDTPVVPSRALEQPGGYNCPSSLVVDLIDPGKPVWERNQFETSLGATS</sequence>
<dbReference type="Pfam" id="PF00240">
    <property type="entry name" value="ubiquitin"/>
    <property type="match status" value="1"/>
</dbReference>
<evidence type="ECO:0000313" key="3">
    <source>
        <dbReference type="EMBL" id="GAX82211.1"/>
    </source>
</evidence>
<evidence type="ECO:0000259" key="2">
    <source>
        <dbReference type="PROSITE" id="PS50053"/>
    </source>
</evidence>
<dbReference type="AlphaFoldDB" id="A0A250XGK5"/>
<protein>
    <recommendedName>
        <fullName evidence="2">Ubiquitin-like domain-containing protein</fullName>
    </recommendedName>
</protein>
<gene>
    <name evidence="3" type="ORF">CEUSTIGMA_g9639.t1</name>
</gene>
<comment type="caution">
    <text evidence="3">The sequence shown here is derived from an EMBL/GenBank/DDBJ whole genome shotgun (WGS) entry which is preliminary data.</text>
</comment>
<dbReference type="PROSITE" id="PS50053">
    <property type="entry name" value="UBIQUITIN_2"/>
    <property type="match status" value="1"/>
</dbReference>
<evidence type="ECO:0000313" key="4">
    <source>
        <dbReference type="Proteomes" id="UP000232323"/>
    </source>
</evidence>
<dbReference type="Gene3D" id="3.10.20.90">
    <property type="entry name" value="Phosphatidylinositol 3-kinase Catalytic Subunit, Chain A, domain 1"/>
    <property type="match status" value="1"/>
</dbReference>
<feature type="compositionally biased region" description="Basic and acidic residues" evidence="1">
    <location>
        <begin position="157"/>
        <end position="167"/>
    </location>
</feature>